<sequence>MVKVFKALESLGLRGFLGCRTAVYEEDLQDLFANSRLERNIVFSTVRGSPFTISEEIFAGSFQLPTEGLVVFSELPERLVAQIRMDFAESKVSVHSSCKKNEIKVEYRLLNDIIAKAFTAKAGSFDAVTESRFDLMEAIIGCVRINWTKSAAGGSTKIKAGESKTLPSLKILSVKSVGTYVSKNKSAQAELVEEKKFTGDAETTTAPKAKLLEDVSTRAEVFVQPAVKRKRTRRAAVRPTVPIQMVRPPKRKLILLEDSDSEDAKPLTKDIKVSAPMDPAVTMLSQMNAKILEVPDDESLSLEELIWNLRAKSFPSSVMSREPIIEIRWSQGIHIREVNWRTRSLLKISLEDKGKNILVEITKGNPAKEMISFIFADILQAEIAGQEKFRELFLRKNLNERRKNLVHGDSFARIDIQIMDVLAEAHRIAMIAYLGLRKQHKLVWTLPGPSNLFSGPDEDIECLVLSSRQPTVTQCIDLVVHPAIQITEAIPDTVFKYFQHGQHAKHFCGFFEEGAHSEYFRSSSACEPVEVVYEEFNPAQTDRSFIDSRSALLFSQTAVQLRDLVSNITLEQLHSQELLISFKTDFNERMKSLELSVEDIRTSHVTLVNKKWIQHLDLLKRGDKLKADLSSEITSTRLMLHEEA</sequence>
<dbReference type="AlphaFoldDB" id="A0A2Z7BUP7"/>
<protein>
    <submittedName>
        <fullName evidence="1">Uncharacterized protein</fullName>
    </submittedName>
</protein>
<dbReference type="EMBL" id="KV004027">
    <property type="protein sequence ID" value="KZV35795.1"/>
    <property type="molecule type" value="Genomic_DNA"/>
</dbReference>
<proteinExistence type="predicted"/>
<name>A0A2Z7BUP7_9LAMI</name>
<evidence type="ECO:0000313" key="2">
    <source>
        <dbReference type="Proteomes" id="UP000250235"/>
    </source>
</evidence>
<gene>
    <name evidence="1" type="ORF">F511_33231</name>
</gene>
<dbReference type="OrthoDB" id="1839301at2759"/>
<keyword evidence="2" id="KW-1185">Reference proteome</keyword>
<accession>A0A2Z7BUP7</accession>
<reference evidence="1 2" key="1">
    <citation type="journal article" date="2015" name="Proc. Natl. Acad. Sci. U.S.A.">
        <title>The resurrection genome of Boea hygrometrica: A blueprint for survival of dehydration.</title>
        <authorList>
            <person name="Xiao L."/>
            <person name="Yang G."/>
            <person name="Zhang L."/>
            <person name="Yang X."/>
            <person name="Zhao S."/>
            <person name="Ji Z."/>
            <person name="Zhou Q."/>
            <person name="Hu M."/>
            <person name="Wang Y."/>
            <person name="Chen M."/>
            <person name="Xu Y."/>
            <person name="Jin H."/>
            <person name="Xiao X."/>
            <person name="Hu G."/>
            <person name="Bao F."/>
            <person name="Hu Y."/>
            <person name="Wan P."/>
            <person name="Li L."/>
            <person name="Deng X."/>
            <person name="Kuang T."/>
            <person name="Xiang C."/>
            <person name="Zhu J.K."/>
            <person name="Oliver M.J."/>
            <person name="He Y."/>
        </authorList>
    </citation>
    <scope>NUCLEOTIDE SEQUENCE [LARGE SCALE GENOMIC DNA]</scope>
    <source>
        <strain evidence="2">cv. XS01</strain>
    </source>
</reference>
<organism evidence="1 2">
    <name type="scientific">Dorcoceras hygrometricum</name>
    <dbReference type="NCBI Taxonomy" id="472368"/>
    <lineage>
        <taxon>Eukaryota</taxon>
        <taxon>Viridiplantae</taxon>
        <taxon>Streptophyta</taxon>
        <taxon>Embryophyta</taxon>
        <taxon>Tracheophyta</taxon>
        <taxon>Spermatophyta</taxon>
        <taxon>Magnoliopsida</taxon>
        <taxon>eudicotyledons</taxon>
        <taxon>Gunneridae</taxon>
        <taxon>Pentapetalae</taxon>
        <taxon>asterids</taxon>
        <taxon>lamiids</taxon>
        <taxon>Lamiales</taxon>
        <taxon>Gesneriaceae</taxon>
        <taxon>Didymocarpoideae</taxon>
        <taxon>Trichosporeae</taxon>
        <taxon>Loxocarpinae</taxon>
        <taxon>Dorcoceras</taxon>
    </lineage>
</organism>
<dbReference type="Proteomes" id="UP000250235">
    <property type="component" value="Unassembled WGS sequence"/>
</dbReference>
<evidence type="ECO:0000313" key="1">
    <source>
        <dbReference type="EMBL" id="KZV35795.1"/>
    </source>
</evidence>